<sequence length="77" mass="8590">MFLNSTYTHPGHREKLIATITLLMIIDEALTKVSCIPYCYWISYTGDFCGSDQIRSNKLQCCSKASIVQAPNGSVQN</sequence>
<dbReference type="AlphaFoldDB" id="A0A1X7TE93"/>
<reference evidence="1" key="1">
    <citation type="submission" date="2017-05" db="UniProtKB">
        <authorList>
            <consortium name="EnsemblMetazoa"/>
        </authorList>
    </citation>
    <scope>IDENTIFICATION</scope>
</reference>
<dbReference type="EnsemblMetazoa" id="Aqu2.1.12810_001">
    <property type="protein sequence ID" value="Aqu2.1.12810_001"/>
    <property type="gene ID" value="Aqu2.1.12810"/>
</dbReference>
<dbReference type="InParanoid" id="A0A1X7TE93"/>
<protein>
    <submittedName>
        <fullName evidence="1">Uncharacterized protein</fullName>
    </submittedName>
</protein>
<evidence type="ECO:0000313" key="1">
    <source>
        <dbReference type="EnsemblMetazoa" id="Aqu2.1.12810_001"/>
    </source>
</evidence>
<proteinExistence type="predicted"/>
<accession>A0A1X7TE93</accession>
<organism evidence="1">
    <name type="scientific">Amphimedon queenslandica</name>
    <name type="common">Sponge</name>
    <dbReference type="NCBI Taxonomy" id="400682"/>
    <lineage>
        <taxon>Eukaryota</taxon>
        <taxon>Metazoa</taxon>
        <taxon>Porifera</taxon>
        <taxon>Demospongiae</taxon>
        <taxon>Heteroscleromorpha</taxon>
        <taxon>Haplosclerida</taxon>
        <taxon>Niphatidae</taxon>
        <taxon>Amphimedon</taxon>
    </lineage>
</organism>
<name>A0A1X7TE93_AMPQE</name>